<dbReference type="InterPro" id="IPR058679">
    <property type="entry name" value="RlmG_N"/>
</dbReference>
<evidence type="ECO:0000256" key="1">
    <source>
        <dbReference type="ARBA" id="ARBA00022490"/>
    </source>
</evidence>
<keyword evidence="4 6" id="KW-0808">Transferase</keyword>
<evidence type="ECO:0000259" key="8">
    <source>
        <dbReference type="Pfam" id="PF26049"/>
    </source>
</evidence>
<evidence type="ECO:0000256" key="6">
    <source>
        <dbReference type="HAMAP-Rule" id="MF_01859"/>
    </source>
</evidence>
<keyword evidence="2 6" id="KW-0698">rRNA processing</keyword>
<evidence type="ECO:0000256" key="5">
    <source>
        <dbReference type="ARBA" id="ARBA00022691"/>
    </source>
</evidence>
<organism evidence="9 10">
    <name type="scientific">Shewanella maritima</name>
    <dbReference type="NCBI Taxonomy" id="2520507"/>
    <lineage>
        <taxon>Bacteria</taxon>
        <taxon>Pseudomonadati</taxon>
        <taxon>Pseudomonadota</taxon>
        <taxon>Gammaproteobacteria</taxon>
        <taxon>Alteromonadales</taxon>
        <taxon>Shewanellaceae</taxon>
        <taxon>Shewanella</taxon>
    </lineage>
</organism>
<comment type="subcellular location">
    <subcellularLocation>
        <location evidence="6">Cytoplasm</location>
    </subcellularLocation>
</comment>
<keyword evidence="10" id="KW-1185">Reference proteome</keyword>
<dbReference type="Proteomes" id="UP000291106">
    <property type="component" value="Chromosome"/>
</dbReference>
<comment type="similarity">
    <text evidence="6">Belongs to the methyltransferase superfamily. RlmG family.</text>
</comment>
<dbReference type="PANTHER" id="PTHR47816">
    <property type="entry name" value="RIBOSOMAL RNA SMALL SUBUNIT METHYLTRANSFERASE C"/>
    <property type="match status" value="1"/>
</dbReference>
<dbReference type="OrthoDB" id="29650at2"/>
<dbReference type="CDD" id="cd02440">
    <property type="entry name" value="AdoMet_MTases"/>
    <property type="match status" value="1"/>
</dbReference>
<evidence type="ECO:0000256" key="3">
    <source>
        <dbReference type="ARBA" id="ARBA00022603"/>
    </source>
</evidence>
<dbReference type="InterPro" id="IPR029063">
    <property type="entry name" value="SAM-dependent_MTases_sf"/>
</dbReference>
<dbReference type="AlphaFoldDB" id="A0A411PFP2"/>
<dbReference type="EMBL" id="CP036200">
    <property type="protein sequence ID" value="QBF82284.1"/>
    <property type="molecule type" value="Genomic_DNA"/>
</dbReference>
<dbReference type="HAMAP" id="MF_01859">
    <property type="entry name" value="23SrRNA_methyltr_G"/>
    <property type="match status" value="1"/>
</dbReference>
<accession>A0A411PFP2</accession>
<proteinExistence type="inferred from homology"/>
<dbReference type="PROSITE" id="PS00092">
    <property type="entry name" value="N6_MTASE"/>
    <property type="match status" value="1"/>
</dbReference>
<evidence type="ECO:0000256" key="2">
    <source>
        <dbReference type="ARBA" id="ARBA00022552"/>
    </source>
</evidence>
<protein>
    <recommendedName>
        <fullName evidence="6">Ribosomal RNA large subunit methyltransferase G</fullName>
        <ecNumber evidence="6">2.1.1.174</ecNumber>
    </recommendedName>
    <alternativeName>
        <fullName evidence="6">23S rRNA m2G1835 methyltransferase</fullName>
    </alternativeName>
    <alternativeName>
        <fullName evidence="6">rRNA (guanine-N(2)-)-methyltransferase RlmG</fullName>
    </alternativeName>
</protein>
<comment type="function">
    <text evidence="6">Specifically methylates the guanine in position 1835 (m2G1835) of 23S rRNA.</text>
</comment>
<dbReference type="Pfam" id="PF26049">
    <property type="entry name" value="RLMG_N"/>
    <property type="match status" value="1"/>
</dbReference>
<dbReference type="InterPro" id="IPR046977">
    <property type="entry name" value="RsmC/RlmG"/>
</dbReference>
<gene>
    <name evidence="6" type="primary">rlmG</name>
    <name evidence="9" type="ORF">EXU30_05900</name>
</gene>
<dbReference type="Pfam" id="PF05175">
    <property type="entry name" value="MTS"/>
    <property type="match status" value="1"/>
</dbReference>
<evidence type="ECO:0000256" key="4">
    <source>
        <dbReference type="ARBA" id="ARBA00022679"/>
    </source>
</evidence>
<sequence length="398" mass="43988">MNTQFASSDINLTLQRYPAKQQSNLQAWDAADEHIVKQLTDSLELENSPELIEGTELKNSPELDTPKLPNTLIINDSFGALTCCLKSINPNWPLVFETDAKTSLLGAQQNLANNQLNIDSIDWQTSEDELKQSIELVLIKLPKNLNYFNYLLCRLSQVLKPGTQVLIGAKAKSINKALLGSIATHLGEASASLTYKKTRVITAITDGKARALPPAATWQQDGFSMTNLSNVFSATKLDIGARIMLDNLPDGEFESIVDLGCGNGILGLHAKKRYSKAHIHFVDDSHMATSSAKLNWTNNQLDEGDASFAWEDCLSNLPDNIKPDLVLCNPPFHQGEAITDHIAWQMFSDSAKVLQKGGILHVVGNRHLNYHVKLKRIFKNCETVASNGKFVILQSRKL</sequence>
<dbReference type="GO" id="GO:0005737">
    <property type="term" value="C:cytoplasm"/>
    <property type="evidence" value="ECO:0007669"/>
    <property type="project" value="UniProtKB-SubCell"/>
</dbReference>
<dbReference type="GO" id="GO:0003676">
    <property type="term" value="F:nucleic acid binding"/>
    <property type="evidence" value="ECO:0007669"/>
    <property type="project" value="InterPro"/>
</dbReference>
<evidence type="ECO:0000259" key="7">
    <source>
        <dbReference type="Pfam" id="PF05175"/>
    </source>
</evidence>
<dbReference type="SUPFAM" id="SSF53335">
    <property type="entry name" value="S-adenosyl-L-methionine-dependent methyltransferases"/>
    <property type="match status" value="1"/>
</dbReference>
<reference evidence="9 10" key="1">
    <citation type="submission" date="2019-02" db="EMBL/GenBank/DDBJ databases">
        <title>Shewanella sp. D4-2 isolated from Dokdo Island.</title>
        <authorList>
            <person name="Baek K."/>
        </authorList>
    </citation>
    <scope>NUCLEOTIDE SEQUENCE [LARGE SCALE GENOMIC DNA]</scope>
    <source>
        <strain evidence="9 10">D4-2</strain>
    </source>
</reference>
<dbReference type="Gene3D" id="3.40.50.150">
    <property type="entry name" value="Vaccinia Virus protein VP39"/>
    <property type="match status" value="2"/>
</dbReference>
<keyword evidence="5 6" id="KW-0949">S-adenosyl-L-methionine</keyword>
<dbReference type="InterPro" id="IPR002052">
    <property type="entry name" value="DNA_methylase_N6_adenine_CS"/>
</dbReference>
<dbReference type="PANTHER" id="PTHR47816:SF5">
    <property type="entry name" value="RIBOSOMAL RNA LARGE SUBUNIT METHYLTRANSFERASE G"/>
    <property type="match status" value="1"/>
</dbReference>
<dbReference type="InterPro" id="IPR017237">
    <property type="entry name" value="RLMG"/>
</dbReference>
<comment type="catalytic activity">
    <reaction evidence="6">
        <text>guanosine(1835) in 23S rRNA + S-adenosyl-L-methionine = N(2)-methylguanosine(1835) in 23S rRNA + S-adenosyl-L-homocysteine + H(+)</text>
        <dbReference type="Rhea" id="RHEA:42744"/>
        <dbReference type="Rhea" id="RHEA-COMP:10217"/>
        <dbReference type="Rhea" id="RHEA-COMP:10218"/>
        <dbReference type="ChEBI" id="CHEBI:15378"/>
        <dbReference type="ChEBI" id="CHEBI:57856"/>
        <dbReference type="ChEBI" id="CHEBI:59789"/>
        <dbReference type="ChEBI" id="CHEBI:74269"/>
        <dbReference type="ChEBI" id="CHEBI:74481"/>
        <dbReference type="EC" id="2.1.1.174"/>
    </reaction>
</comment>
<name>A0A411PFP2_9GAMM</name>
<dbReference type="PIRSF" id="PIRSF037565">
    <property type="entry name" value="RRNA_m2G_Mtase_RsmD_prd"/>
    <property type="match status" value="1"/>
</dbReference>
<dbReference type="InterPro" id="IPR007848">
    <property type="entry name" value="Small_mtfrase_dom"/>
</dbReference>
<dbReference type="EC" id="2.1.1.174" evidence="6"/>
<dbReference type="RefSeq" id="WP_130598259.1">
    <property type="nucleotide sequence ID" value="NZ_CP036200.1"/>
</dbReference>
<keyword evidence="1 6" id="KW-0963">Cytoplasm</keyword>
<dbReference type="GO" id="GO:0052916">
    <property type="term" value="F:23S rRNA (guanine(1835)-N(2))-methyltransferase activity"/>
    <property type="evidence" value="ECO:0007669"/>
    <property type="project" value="UniProtKB-EC"/>
</dbReference>
<feature type="domain" description="RlmG N-terminal" evidence="8">
    <location>
        <begin position="3"/>
        <end position="204"/>
    </location>
</feature>
<evidence type="ECO:0000313" key="10">
    <source>
        <dbReference type="Proteomes" id="UP000291106"/>
    </source>
</evidence>
<feature type="domain" description="Methyltransferase small" evidence="7">
    <location>
        <begin position="224"/>
        <end position="394"/>
    </location>
</feature>
<dbReference type="KEGG" id="smai:EXU30_05900"/>
<keyword evidence="3 6" id="KW-0489">Methyltransferase</keyword>
<evidence type="ECO:0000313" key="9">
    <source>
        <dbReference type="EMBL" id="QBF82284.1"/>
    </source>
</evidence>